<keyword evidence="7" id="KW-1185">Reference proteome</keyword>
<name>A0A5C8NQH7_9BACI</name>
<sequence>MKKKMLAIVSVIVVLFLALVLINQLKDKKALDDAGNPTGSKQTEQSNEESTVKQTDESLYDNQIKPEELNKLLDEKEDVTVYFYSPECSYCLETTPILVPLAEKLDIDVKKINVLEYQEAWDKYKLDGTPTLIHYKDGEETGRIDGYHEEEEFQSFFDEYVLEEK</sequence>
<dbReference type="SUPFAM" id="SSF52833">
    <property type="entry name" value="Thioredoxin-like"/>
    <property type="match status" value="1"/>
</dbReference>
<accession>A0A5C8NQH7</accession>
<feature type="region of interest" description="Disordered" evidence="4">
    <location>
        <begin position="32"/>
        <end position="63"/>
    </location>
</feature>
<evidence type="ECO:0000256" key="4">
    <source>
        <dbReference type="SAM" id="MobiDB-lite"/>
    </source>
</evidence>
<comment type="similarity">
    <text evidence="1">Belongs to the thioredoxin family.</text>
</comment>
<dbReference type="AlphaFoldDB" id="A0A5C8NQH7"/>
<dbReference type="Pfam" id="PF00085">
    <property type="entry name" value="Thioredoxin"/>
    <property type="match status" value="1"/>
</dbReference>
<dbReference type="RefSeq" id="WP_147667816.1">
    <property type="nucleotide sequence ID" value="NZ_VDUW01000006.1"/>
</dbReference>
<organism evidence="6 7">
    <name type="scientific">Cerasibacillus terrae</name>
    <dbReference type="NCBI Taxonomy" id="2498845"/>
    <lineage>
        <taxon>Bacteria</taxon>
        <taxon>Bacillati</taxon>
        <taxon>Bacillota</taxon>
        <taxon>Bacilli</taxon>
        <taxon>Bacillales</taxon>
        <taxon>Bacillaceae</taxon>
        <taxon>Cerasibacillus</taxon>
    </lineage>
</organism>
<evidence type="ECO:0000256" key="3">
    <source>
        <dbReference type="ARBA" id="ARBA00023284"/>
    </source>
</evidence>
<evidence type="ECO:0000256" key="1">
    <source>
        <dbReference type="ARBA" id="ARBA00008987"/>
    </source>
</evidence>
<dbReference type="InterPro" id="IPR013766">
    <property type="entry name" value="Thioredoxin_domain"/>
</dbReference>
<evidence type="ECO:0000256" key="2">
    <source>
        <dbReference type="ARBA" id="ARBA00023157"/>
    </source>
</evidence>
<dbReference type="Gene3D" id="3.40.30.10">
    <property type="entry name" value="Glutaredoxin"/>
    <property type="match status" value="1"/>
</dbReference>
<dbReference type="Proteomes" id="UP000321574">
    <property type="component" value="Unassembled WGS sequence"/>
</dbReference>
<dbReference type="CDD" id="cd02947">
    <property type="entry name" value="TRX_family"/>
    <property type="match status" value="1"/>
</dbReference>
<dbReference type="GO" id="GO:0005829">
    <property type="term" value="C:cytosol"/>
    <property type="evidence" value="ECO:0007669"/>
    <property type="project" value="TreeGrafter"/>
</dbReference>
<evidence type="ECO:0000259" key="5">
    <source>
        <dbReference type="PROSITE" id="PS51352"/>
    </source>
</evidence>
<reference evidence="6 7" key="1">
    <citation type="submission" date="2019-06" db="EMBL/GenBank/DDBJ databases">
        <title>Cerasibacillus sp. nov., isolated from maize field.</title>
        <authorList>
            <person name="Lin S.-Y."/>
            <person name="Tsai C.-F."/>
            <person name="Young C.-C."/>
        </authorList>
    </citation>
    <scope>NUCLEOTIDE SEQUENCE [LARGE SCALE GENOMIC DNA]</scope>
    <source>
        <strain evidence="6 7">CC-CFT480</strain>
    </source>
</reference>
<keyword evidence="2" id="KW-1015">Disulfide bond</keyword>
<feature type="compositionally biased region" description="Polar residues" evidence="4">
    <location>
        <begin position="37"/>
        <end position="49"/>
    </location>
</feature>
<evidence type="ECO:0000313" key="6">
    <source>
        <dbReference type="EMBL" id="TXL63999.1"/>
    </source>
</evidence>
<keyword evidence="3" id="KW-0676">Redox-active center</keyword>
<dbReference type="EMBL" id="VDUW01000006">
    <property type="protein sequence ID" value="TXL63999.1"/>
    <property type="molecule type" value="Genomic_DNA"/>
</dbReference>
<dbReference type="GO" id="GO:0015035">
    <property type="term" value="F:protein-disulfide reductase activity"/>
    <property type="evidence" value="ECO:0007669"/>
    <property type="project" value="TreeGrafter"/>
</dbReference>
<feature type="domain" description="Thioredoxin" evidence="5">
    <location>
        <begin position="41"/>
        <end position="162"/>
    </location>
</feature>
<dbReference type="InterPro" id="IPR036249">
    <property type="entry name" value="Thioredoxin-like_sf"/>
</dbReference>
<proteinExistence type="inferred from homology"/>
<comment type="caution">
    <text evidence="6">The sequence shown here is derived from an EMBL/GenBank/DDBJ whole genome shotgun (WGS) entry which is preliminary data.</text>
</comment>
<protein>
    <submittedName>
        <fullName evidence="6">Thioredoxin family protein</fullName>
    </submittedName>
</protein>
<dbReference type="PANTHER" id="PTHR45663">
    <property type="entry name" value="GEO12009P1"/>
    <property type="match status" value="1"/>
</dbReference>
<dbReference type="OrthoDB" id="32134at2"/>
<gene>
    <name evidence="6" type="ORF">FHP05_09925</name>
</gene>
<dbReference type="PANTHER" id="PTHR45663:SF11">
    <property type="entry name" value="GEO12009P1"/>
    <property type="match status" value="1"/>
</dbReference>
<dbReference type="GO" id="GO:0045454">
    <property type="term" value="P:cell redox homeostasis"/>
    <property type="evidence" value="ECO:0007669"/>
    <property type="project" value="TreeGrafter"/>
</dbReference>
<evidence type="ECO:0000313" key="7">
    <source>
        <dbReference type="Proteomes" id="UP000321574"/>
    </source>
</evidence>
<dbReference type="PROSITE" id="PS51352">
    <property type="entry name" value="THIOREDOXIN_2"/>
    <property type="match status" value="1"/>
</dbReference>